<proteinExistence type="predicted"/>
<protein>
    <submittedName>
        <fullName evidence="1">Uncharacterized protein</fullName>
    </submittedName>
</protein>
<sequence>MPHTLWQSHNWQNASIEAVITALFDVPEFIDPCDMAKIQQYHPTAIREYQKIFYRGDIPDYAAKPKQ</sequence>
<dbReference type="Proteomes" id="UP000003781">
    <property type="component" value="Unassembled WGS sequence"/>
</dbReference>
<evidence type="ECO:0000313" key="1">
    <source>
        <dbReference type="EMBL" id="EAZ90726.1"/>
    </source>
</evidence>
<comment type="caution">
    <text evidence="1">The sequence shown here is derived from an EMBL/GenBank/DDBJ whole genome shotgun (WGS) entry which is preliminary data.</text>
</comment>
<dbReference type="AlphaFoldDB" id="A3IS48"/>
<accession>A3IS48</accession>
<gene>
    <name evidence="1" type="ORF">CY0110_32300</name>
</gene>
<dbReference type="EMBL" id="AAXW01000021">
    <property type="protein sequence ID" value="EAZ90726.1"/>
    <property type="molecule type" value="Genomic_DNA"/>
</dbReference>
<dbReference type="OrthoDB" id="583032at2"/>
<name>A3IS48_9CHRO</name>
<dbReference type="RefSeq" id="WP_008276205.1">
    <property type="nucleotide sequence ID" value="NZ_AAXW01000021.1"/>
</dbReference>
<evidence type="ECO:0000313" key="2">
    <source>
        <dbReference type="Proteomes" id="UP000003781"/>
    </source>
</evidence>
<organism evidence="1 2">
    <name type="scientific">Crocosphaera chwakensis CCY0110</name>
    <dbReference type="NCBI Taxonomy" id="391612"/>
    <lineage>
        <taxon>Bacteria</taxon>
        <taxon>Bacillati</taxon>
        <taxon>Cyanobacteriota</taxon>
        <taxon>Cyanophyceae</taxon>
        <taxon>Oscillatoriophycideae</taxon>
        <taxon>Chroococcales</taxon>
        <taxon>Aphanothecaceae</taxon>
        <taxon>Crocosphaera</taxon>
        <taxon>Crocosphaera chwakensis</taxon>
    </lineage>
</organism>
<keyword evidence="2" id="KW-1185">Reference proteome</keyword>
<reference evidence="1 2" key="1">
    <citation type="submission" date="2007-03" db="EMBL/GenBank/DDBJ databases">
        <authorList>
            <person name="Stal L."/>
            <person name="Ferriera S."/>
            <person name="Johnson J."/>
            <person name="Kravitz S."/>
            <person name="Beeson K."/>
            <person name="Sutton G."/>
            <person name="Rogers Y.-H."/>
            <person name="Friedman R."/>
            <person name="Frazier M."/>
            <person name="Venter J.C."/>
        </authorList>
    </citation>
    <scope>NUCLEOTIDE SEQUENCE [LARGE SCALE GENOMIC DNA]</scope>
    <source>
        <strain evidence="1 2">CCY0110</strain>
    </source>
</reference>